<evidence type="ECO:0000313" key="2">
    <source>
        <dbReference type="Proteomes" id="UP000886523"/>
    </source>
</evidence>
<accession>A0A9P6DKG2</accession>
<keyword evidence="2" id="KW-1185">Reference proteome</keyword>
<evidence type="ECO:0000313" key="1">
    <source>
        <dbReference type="EMBL" id="KAF9506151.1"/>
    </source>
</evidence>
<dbReference type="EMBL" id="MU129122">
    <property type="protein sequence ID" value="KAF9506151.1"/>
    <property type="molecule type" value="Genomic_DNA"/>
</dbReference>
<reference evidence="1" key="1">
    <citation type="journal article" date="2020" name="Nat. Commun.">
        <title>Large-scale genome sequencing of mycorrhizal fungi provides insights into the early evolution of symbiotic traits.</title>
        <authorList>
            <person name="Miyauchi S."/>
            <person name="Kiss E."/>
            <person name="Kuo A."/>
            <person name="Drula E."/>
            <person name="Kohler A."/>
            <person name="Sanchez-Garcia M."/>
            <person name="Morin E."/>
            <person name="Andreopoulos B."/>
            <person name="Barry K.W."/>
            <person name="Bonito G."/>
            <person name="Buee M."/>
            <person name="Carver A."/>
            <person name="Chen C."/>
            <person name="Cichocki N."/>
            <person name="Clum A."/>
            <person name="Culley D."/>
            <person name="Crous P.W."/>
            <person name="Fauchery L."/>
            <person name="Girlanda M."/>
            <person name="Hayes R.D."/>
            <person name="Keri Z."/>
            <person name="LaButti K."/>
            <person name="Lipzen A."/>
            <person name="Lombard V."/>
            <person name="Magnuson J."/>
            <person name="Maillard F."/>
            <person name="Murat C."/>
            <person name="Nolan M."/>
            <person name="Ohm R.A."/>
            <person name="Pangilinan J."/>
            <person name="Pereira M.F."/>
            <person name="Perotto S."/>
            <person name="Peter M."/>
            <person name="Pfister S."/>
            <person name="Riley R."/>
            <person name="Sitrit Y."/>
            <person name="Stielow J.B."/>
            <person name="Szollosi G."/>
            <person name="Zifcakova L."/>
            <person name="Stursova M."/>
            <person name="Spatafora J.W."/>
            <person name="Tedersoo L."/>
            <person name="Vaario L.M."/>
            <person name="Yamada A."/>
            <person name="Yan M."/>
            <person name="Wang P."/>
            <person name="Xu J."/>
            <person name="Bruns T."/>
            <person name="Baldrian P."/>
            <person name="Vilgalys R."/>
            <person name="Dunand C."/>
            <person name="Henrissat B."/>
            <person name="Grigoriev I.V."/>
            <person name="Hibbett D."/>
            <person name="Nagy L.G."/>
            <person name="Martin F.M."/>
        </authorList>
    </citation>
    <scope>NUCLEOTIDE SEQUENCE</scope>
    <source>
        <strain evidence="1">UP504</strain>
    </source>
</reference>
<name>A0A9P6DKG2_9AGAM</name>
<proteinExistence type="predicted"/>
<dbReference type="Proteomes" id="UP000886523">
    <property type="component" value="Unassembled WGS sequence"/>
</dbReference>
<comment type="caution">
    <text evidence="1">The sequence shown here is derived from an EMBL/GenBank/DDBJ whole genome shotgun (WGS) entry which is preliminary data.</text>
</comment>
<organism evidence="1 2">
    <name type="scientific">Hydnum rufescens UP504</name>
    <dbReference type="NCBI Taxonomy" id="1448309"/>
    <lineage>
        <taxon>Eukaryota</taxon>
        <taxon>Fungi</taxon>
        <taxon>Dikarya</taxon>
        <taxon>Basidiomycota</taxon>
        <taxon>Agaricomycotina</taxon>
        <taxon>Agaricomycetes</taxon>
        <taxon>Cantharellales</taxon>
        <taxon>Hydnaceae</taxon>
        <taxon>Hydnum</taxon>
    </lineage>
</organism>
<dbReference type="AlphaFoldDB" id="A0A9P6DKG2"/>
<sequence length="251" mass="27934">MLWNSSRVRQLDFDSLLGRCGSTPIYVNVQKPLSRARQGLELRDLRLELSMTCRHLRYIDILGFMGSCSDPQFFDLQPSVDFDRTDAHDASLEGCGPSRFLITMGVVNGSWAKDEYDEYAFNATPRSREPCTLDLTLLLFRSHSRPQPNRQKLGISPTLPILGAGRAHSHKLAAPMIALGGLTARGGCLRDARGAIGHGFMKTQAIEDVSGMHSCSWPTIFPDGSSQGQPYVTCAPAFWFSRKRFRDPEKP</sequence>
<gene>
    <name evidence="1" type="ORF">BS47DRAFT_1399750</name>
</gene>
<protein>
    <submittedName>
        <fullName evidence="1">Uncharacterized protein</fullName>
    </submittedName>
</protein>